<dbReference type="PANTHER" id="PTHR31727:SF6">
    <property type="entry name" value="OLEOYL-ACYL CARRIER PROTEIN THIOESTERASE 1, CHLOROPLASTIC"/>
    <property type="match status" value="1"/>
</dbReference>
<dbReference type="InterPro" id="IPR049427">
    <property type="entry name" value="Acyl-ACP_TE_C"/>
</dbReference>
<evidence type="ECO:0000256" key="7">
    <source>
        <dbReference type="ARBA" id="ARBA00023160"/>
    </source>
</evidence>
<dbReference type="Gene3D" id="3.10.129.10">
    <property type="entry name" value="Hotdog Thioesterase"/>
    <property type="match status" value="1"/>
</dbReference>
<dbReference type="InterPro" id="IPR045023">
    <property type="entry name" value="FATA/B"/>
</dbReference>
<protein>
    <submittedName>
        <fullName evidence="10">Acyl-ACP thioesterase</fullName>
    </submittedName>
</protein>
<dbReference type="RefSeq" id="WP_073387505.1">
    <property type="nucleotide sequence ID" value="NZ_FQXK01000016.1"/>
</dbReference>
<keyword evidence="2" id="KW-0444">Lipid biosynthesis</keyword>
<dbReference type="InterPro" id="IPR002864">
    <property type="entry name" value="Acyl-ACP_thioesterase_NHD"/>
</dbReference>
<proteinExistence type="inferred from homology"/>
<dbReference type="PANTHER" id="PTHR31727">
    <property type="entry name" value="OLEOYL-ACYL CARRIER PROTEIN THIOESTERASE 1, CHLOROPLASTIC"/>
    <property type="match status" value="1"/>
</dbReference>
<dbReference type="CDD" id="cd00586">
    <property type="entry name" value="4HBT"/>
    <property type="match status" value="1"/>
</dbReference>
<keyword evidence="7" id="KW-0275">Fatty acid biosynthesis</keyword>
<evidence type="ECO:0000256" key="5">
    <source>
        <dbReference type="ARBA" id="ARBA00022946"/>
    </source>
</evidence>
<evidence type="ECO:0000256" key="2">
    <source>
        <dbReference type="ARBA" id="ARBA00022516"/>
    </source>
</evidence>
<dbReference type="AlphaFoldDB" id="A0A1M5Z8P7"/>
<dbReference type="Pfam" id="PF20791">
    <property type="entry name" value="Acyl-ACP_TE_C"/>
    <property type="match status" value="1"/>
</dbReference>
<dbReference type="STRING" id="1121131.SAMN02745229_02068"/>
<dbReference type="GO" id="GO:0016297">
    <property type="term" value="F:fatty acyl-[ACP] hydrolase activity"/>
    <property type="evidence" value="ECO:0007669"/>
    <property type="project" value="InterPro"/>
</dbReference>
<evidence type="ECO:0000259" key="8">
    <source>
        <dbReference type="Pfam" id="PF01643"/>
    </source>
</evidence>
<dbReference type="SUPFAM" id="SSF54637">
    <property type="entry name" value="Thioesterase/thiol ester dehydrase-isomerase"/>
    <property type="match status" value="2"/>
</dbReference>
<evidence type="ECO:0000259" key="9">
    <source>
        <dbReference type="Pfam" id="PF20791"/>
    </source>
</evidence>
<evidence type="ECO:0000313" key="10">
    <source>
        <dbReference type="EMBL" id="SHI20564.1"/>
    </source>
</evidence>
<accession>A0A1M5Z8P7</accession>
<evidence type="ECO:0000256" key="4">
    <source>
        <dbReference type="ARBA" id="ARBA00022832"/>
    </source>
</evidence>
<dbReference type="InterPro" id="IPR029069">
    <property type="entry name" value="HotDog_dom_sf"/>
</dbReference>
<sequence>MYCFKSRIRYSEIDSQGFLSMEALMNYFQDCSTFQSEDGGIGIDYLGERDQAWVVNSWQVDVSRYPRLGEKVIIGTIPYEIKGFVGCRNYFMDTEDGERLAVANSVWALINIKKGGPVRVTPDILEGYPIEEKLPMEYLPRKISFPKEGDIKKAEKIPVQPYHLDTNQHVNNNQYINMGMGVIRSLEDNCEVMPTVQRLRAEYRMQARLGDVIYPVCCTNANESGIVHTVSLGDEDGKPYCIIEVTQKDVSGSGKEEHNV</sequence>
<keyword evidence="11" id="KW-1185">Reference proteome</keyword>
<feature type="domain" description="Acyl-ACP thioesterase-like C-terminal" evidence="9">
    <location>
        <begin position="153"/>
        <end position="241"/>
    </location>
</feature>
<keyword evidence="3" id="KW-0378">Hydrolase</keyword>
<dbReference type="EMBL" id="FQXK01000016">
    <property type="protein sequence ID" value="SHI20564.1"/>
    <property type="molecule type" value="Genomic_DNA"/>
</dbReference>
<keyword evidence="4" id="KW-0276">Fatty acid metabolism</keyword>
<dbReference type="OrthoDB" id="9801517at2"/>
<keyword evidence="6" id="KW-0443">Lipid metabolism</keyword>
<comment type="similarity">
    <text evidence="1">Belongs to the acyl-ACP thioesterase family.</text>
</comment>
<dbReference type="Pfam" id="PF01643">
    <property type="entry name" value="Acyl-ACP_TE"/>
    <property type="match status" value="1"/>
</dbReference>
<gene>
    <name evidence="10" type="ORF">SAMN02745229_02068</name>
</gene>
<dbReference type="GO" id="GO:0000036">
    <property type="term" value="F:acyl carrier activity"/>
    <property type="evidence" value="ECO:0007669"/>
    <property type="project" value="TreeGrafter"/>
</dbReference>
<organism evidence="10 11">
    <name type="scientific">Butyrivibrio fibrisolvens DSM 3071</name>
    <dbReference type="NCBI Taxonomy" id="1121131"/>
    <lineage>
        <taxon>Bacteria</taxon>
        <taxon>Bacillati</taxon>
        <taxon>Bacillota</taxon>
        <taxon>Clostridia</taxon>
        <taxon>Lachnospirales</taxon>
        <taxon>Lachnospiraceae</taxon>
        <taxon>Butyrivibrio</taxon>
    </lineage>
</organism>
<reference evidence="11" key="1">
    <citation type="submission" date="2016-11" db="EMBL/GenBank/DDBJ databases">
        <authorList>
            <person name="Varghese N."/>
            <person name="Submissions S."/>
        </authorList>
    </citation>
    <scope>NUCLEOTIDE SEQUENCE [LARGE SCALE GENOMIC DNA]</scope>
    <source>
        <strain evidence="11">DSM 3071</strain>
    </source>
</reference>
<dbReference type="Proteomes" id="UP000184278">
    <property type="component" value="Unassembled WGS sequence"/>
</dbReference>
<evidence type="ECO:0000256" key="3">
    <source>
        <dbReference type="ARBA" id="ARBA00022801"/>
    </source>
</evidence>
<feature type="domain" description="Acyl-ACP thioesterase N-terminal hotdog" evidence="8">
    <location>
        <begin position="7"/>
        <end position="128"/>
    </location>
</feature>
<name>A0A1M5Z8P7_BUTFI</name>
<keyword evidence="5" id="KW-0809">Transit peptide</keyword>
<dbReference type="GeneID" id="89508145"/>
<evidence type="ECO:0000256" key="1">
    <source>
        <dbReference type="ARBA" id="ARBA00006500"/>
    </source>
</evidence>
<evidence type="ECO:0000313" key="11">
    <source>
        <dbReference type="Proteomes" id="UP000184278"/>
    </source>
</evidence>
<evidence type="ECO:0000256" key="6">
    <source>
        <dbReference type="ARBA" id="ARBA00023098"/>
    </source>
</evidence>